<accession>A0A175Y6R0</accession>
<keyword evidence="2 4" id="KW-0472">Membrane</keyword>
<dbReference type="GeneID" id="93798048"/>
<feature type="domain" description="TonB-dependent receptor-like beta-barrel" evidence="7">
    <location>
        <begin position="469"/>
        <end position="1000"/>
    </location>
</feature>
<dbReference type="InterPro" id="IPR036942">
    <property type="entry name" value="Beta-barrel_TonB_sf"/>
</dbReference>
<dbReference type="SUPFAM" id="SSF56935">
    <property type="entry name" value="Porins"/>
    <property type="match status" value="1"/>
</dbReference>
<dbReference type="Gene3D" id="2.40.170.20">
    <property type="entry name" value="TonB-dependent receptor, beta-barrel domain"/>
    <property type="match status" value="1"/>
</dbReference>
<dbReference type="KEGG" id="smy:BJP26_11375"/>
<keyword evidence="4" id="KW-0798">TonB box</keyword>
<keyword evidence="6" id="KW-0732">Signal</keyword>
<dbReference type="AlphaFoldDB" id="A0A175Y6R0"/>
<organism evidence="9 10">
    <name type="scientific">Sphingomonas melonis TY</name>
    <dbReference type="NCBI Taxonomy" id="621456"/>
    <lineage>
        <taxon>Bacteria</taxon>
        <taxon>Pseudomonadati</taxon>
        <taxon>Pseudomonadota</taxon>
        <taxon>Alphaproteobacteria</taxon>
        <taxon>Sphingomonadales</taxon>
        <taxon>Sphingomonadaceae</taxon>
        <taxon>Sphingomonas</taxon>
    </lineage>
</organism>
<feature type="compositionally biased region" description="Low complexity" evidence="5">
    <location>
        <begin position="34"/>
        <end position="48"/>
    </location>
</feature>
<dbReference type="PROSITE" id="PS51257">
    <property type="entry name" value="PROKAR_LIPOPROTEIN"/>
    <property type="match status" value="1"/>
</dbReference>
<keyword evidence="10" id="KW-1185">Reference proteome</keyword>
<evidence type="ECO:0000313" key="9">
    <source>
        <dbReference type="EMBL" id="KZB96482.1"/>
    </source>
</evidence>
<dbReference type="Proteomes" id="UP000078460">
    <property type="component" value="Unassembled WGS sequence"/>
</dbReference>
<dbReference type="OrthoDB" id="7051241at2"/>
<comment type="subcellular location">
    <subcellularLocation>
        <location evidence="1 4">Cell outer membrane</location>
    </subcellularLocation>
</comment>
<reference evidence="9" key="1">
    <citation type="submission" date="2016-03" db="EMBL/GenBank/DDBJ databases">
        <title>Sphingomonas melonis TY, whole genome shotgun sequencing.</title>
        <authorList>
            <person name="Wang H."/>
            <person name="Zhu P."/>
        </authorList>
    </citation>
    <scope>NUCLEOTIDE SEQUENCE [LARGE SCALE GENOMIC DNA]</scope>
    <source>
        <strain evidence="9">TY</strain>
    </source>
</reference>
<comment type="caution">
    <text evidence="9">The sequence shown here is derived from an EMBL/GenBank/DDBJ whole genome shotgun (WGS) entry which is preliminary data.</text>
</comment>
<evidence type="ECO:0000256" key="4">
    <source>
        <dbReference type="RuleBase" id="RU003357"/>
    </source>
</evidence>
<evidence type="ECO:0000256" key="5">
    <source>
        <dbReference type="SAM" id="MobiDB-lite"/>
    </source>
</evidence>
<gene>
    <name evidence="9" type="ORF">AVM11_12325</name>
</gene>
<dbReference type="STRING" id="621456.BJP26_11375"/>
<dbReference type="EMBL" id="LQCK02000002">
    <property type="protein sequence ID" value="KZB96482.1"/>
    <property type="molecule type" value="Genomic_DNA"/>
</dbReference>
<dbReference type="GO" id="GO:0009279">
    <property type="term" value="C:cell outer membrane"/>
    <property type="evidence" value="ECO:0007669"/>
    <property type="project" value="UniProtKB-SubCell"/>
</dbReference>
<dbReference type="Pfam" id="PF07715">
    <property type="entry name" value="Plug"/>
    <property type="match status" value="1"/>
</dbReference>
<evidence type="ECO:0000313" key="10">
    <source>
        <dbReference type="Proteomes" id="UP000078460"/>
    </source>
</evidence>
<comment type="similarity">
    <text evidence="4">Belongs to the TonB-dependent receptor family.</text>
</comment>
<evidence type="ECO:0000256" key="3">
    <source>
        <dbReference type="ARBA" id="ARBA00023237"/>
    </source>
</evidence>
<dbReference type="Gene3D" id="2.170.130.10">
    <property type="entry name" value="TonB-dependent receptor, plug domain"/>
    <property type="match status" value="1"/>
</dbReference>
<sequence>MFTKTLLSTTSLSACLISAAMIATPALAQTTDATASTPAQAAPTPTSSGAKSDDIVVTGSRIRRPSIDNAQPTNVIDSKLLDDRGYANVADAINQLPGFAVPDSSSLGNQGNGFGVGQSFVNLYGLGSQRTLTLVNGRRFVGANASTVFSSAGGGGQVDLNTIPTKLIERVDTVSIGGAPIYGSDAIAGTVNIILKHDYEGIDLDGQAGISQRGDLGNQRVRALVGKNFAGGRGNITVDAEYNHDDGLLGSQRSVIAQQSGFITPFDPSNPTQPLANAPYQKVLVQNVRTFLGEPGGNPYFLDRGTLGKTRSITDANGNLLRFAPDGTLVPFNTGQVTTDPTTFLGGDALDMANITNLRVNDNRFNATALLNYQLTDSVKAYGEAWYSRSNATNLAGQPVYNTAFFRQAAPGAFDINGNYIMKVGNPFLNPQAKAIIVQNLLANGLPASDNDVFYLGRANTDLVTGVSRLEQDMYRFVGGFTGDFQALGHKWTWDASANYGRTSGTSLIPSLVEPNLRRALNVGTDANGNIVCAAFNPDPNDPTAPPNTPQYNGTISQTCAPLNLFGNGAPTQAARDYVTTMARTQSITSQRDFLATLTGALATLPGGDLGVSVGYENRREYSRFSPDAYYTQALGRSIPILGVEGSYVTNEVFGEMRAPLIGPNQHIPLVHELEVNAAGRYVHNSANGGAFTWTAGGRWAPVAGFAIRGNYTRAIRAPSITELFAANQPAYDGGYDPCDQSNVSAGPNPAVRAKNCAAAGVPANFSSLINSATVPVTIIGNRNLQNEKSSSWTVGGVFDPAFLHGLTLSADYISIDLRNVITASSATSVLKGCYDSTNYPNNFYCGLITRGTGPDNLGQVTALQEPYVNQGALVFRAIEATLAYPMTLPGSIGRLTVQASYQHVIKQYAVISADSGIQNERGQLGLGNFVDRANLNATLDSGNVSWFNQILYTGPAVFDPTEQPGTRDVMGVGSYVMWNTGVVIHATPRFDFRINVNNVTDRNIPYAAAATTGGSSAANVYYDALAGRSFLFGAAIHL</sequence>
<evidence type="ECO:0000256" key="2">
    <source>
        <dbReference type="ARBA" id="ARBA00023136"/>
    </source>
</evidence>
<dbReference type="PANTHER" id="PTHR47234:SF2">
    <property type="entry name" value="TONB-DEPENDENT RECEPTOR"/>
    <property type="match status" value="1"/>
</dbReference>
<keyword evidence="3" id="KW-0998">Cell outer membrane</keyword>
<feature type="region of interest" description="Disordered" evidence="5">
    <location>
        <begin position="34"/>
        <end position="54"/>
    </location>
</feature>
<evidence type="ECO:0000259" key="8">
    <source>
        <dbReference type="Pfam" id="PF07715"/>
    </source>
</evidence>
<dbReference type="PANTHER" id="PTHR47234">
    <property type="match status" value="1"/>
</dbReference>
<feature type="domain" description="TonB-dependent receptor plug" evidence="8">
    <location>
        <begin position="68"/>
        <end position="190"/>
    </location>
</feature>
<dbReference type="RefSeq" id="WP_017979416.1">
    <property type="nucleotide sequence ID" value="NZ_CP017578.1"/>
</dbReference>
<proteinExistence type="inferred from homology"/>
<feature type="signal peptide" evidence="6">
    <location>
        <begin position="1"/>
        <end position="28"/>
    </location>
</feature>
<dbReference type="InterPro" id="IPR037066">
    <property type="entry name" value="Plug_dom_sf"/>
</dbReference>
<name>A0A175Y6R0_9SPHN</name>
<evidence type="ECO:0000259" key="7">
    <source>
        <dbReference type="Pfam" id="PF00593"/>
    </source>
</evidence>
<protein>
    <submittedName>
        <fullName evidence="9">Uncharacterized protein</fullName>
    </submittedName>
</protein>
<dbReference type="Pfam" id="PF00593">
    <property type="entry name" value="TonB_dep_Rec_b-barrel"/>
    <property type="match status" value="1"/>
</dbReference>
<feature type="chain" id="PRO_5044292182" evidence="6">
    <location>
        <begin position="29"/>
        <end position="1039"/>
    </location>
</feature>
<dbReference type="InterPro" id="IPR012910">
    <property type="entry name" value="Plug_dom"/>
</dbReference>
<evidence type="ECO:0000256" key="6">
    <source>
        <dbReference type="SAM" id="SignalP"/>
    </source>
</evidence>
<evidence type="ECO:0000256" key="1">
    <source>
        <dbReference type="ARBA" id="ARBA00004442"/>
    </source>
</evidence>
<dbReference type="InterPro" id="IPR000531">
    <property type="entry name" value="Beta-barrel_TonB"/>
</dbReference>